<dbReference type="PROSITE" id="PS51278">
    <property type="entry name" value="GATASE_TYPE_2"/>
    <property type="match status" value="1"/>
</dbReference>
<dbReference type="Gene3D" id="3.40.50.620">
    <property type="entry name" value="HUPs"/>
    <property type="match status" value="1"/>
</dbReference>
<dbReference type="InterPro" id="IPR017932">
    <property type="entry name" value="GATase_2_dom"/>
</dbReference>
<evidence type="ECO:0000256" key="8">
    <source>
        <dbReference type="ARBA" id="ARBA00048741"/>
    </source>
</evidence>
<dbReference type="PIRSF" id="PIRSF001589">
    <property type="entry name" value="Asn_synthetase_glu-h"/>
    <property type="match status" value="1"/>
</dbReference>
<dbReference type="GO" id="GO:0005829">
    <property type="term" value="C:cytosol"/>
    <property type="evidence" value="ECO:0007669"/>
    <property type="project" value="TreeGrafter"/>
</dbReference>
<dbReference type="SUPFAM" id="SSF56235">
    <property type="entry name" value="N-terminal nucleophile aminohydrolases (Ntn hydrolases)"/>
    <property type="match status" value="1"/>
</dbReference>
<evidence type="ECO:0000313" key="15">
    <source>
        <dbReference type="Proteomes" id="UP000257451"/>
    </source>
</evidence>
<dbReference type="PANTHER" id="PTHR43284:SF1">
    <property type="entry name" value="ASPARAGINE SYNTHETASE"/>
    <property type="match status" value="1"/>
</dbReference>
<evidence type="ECO:0000313" key="14">
    <source>
        <dbReference type="EMBL" id="RFZ42466.1"/>
    </source>
</evidence>
<sequence>MGATSGRRYRPRRAAPVAERGFHARPPAGVRVGHREWAATIRARHPHMATRRARPPQASPIAAYWGAVCGLLAFVAAPAGAAETQGADTQLAQADQAALAARADSAIAGASHLMRHRGPDEPGTWADPDADGSVVFGFNRLSIIDIEHSHQPLRWGPPEAPDRYVLVFNGEIYNYLELREELRAEHGATFATDGDGEAIVAGYHHWGADVLGRLRGMFAFALWDTVTRELFCARDPFGIKPLFMATGPGGTAVASEKKCLLDLVDLVGFDTAIDHRALQHYTVLQYVPEPETLHRGVRRLESGCYARIRPGCAPVVTRYFVPRFAATPITSATERARYDEITAVLEDSVAKHMRADVTVGSFLSGGIDSTAIAALAIRHNPRLITFTTGFEREGFSELDVAVASAEAIGARHIAKVVSAEEFVAALPEIVWYLDEPVADPALVPLFFVAREARKHVKVVLSGEGADELFGGYTIYREPLSLKPFDYLPRPLRRSMGKVSKPLPEGMRGKSLLHRGSLTLEERYYGNARSFSDAQLQEVLPGFRPQWTHTDVTAAVYAGSAGWDPVARMQHIDLFTWLRGDILVKADKMTMANSLELRVPFLDPEVFAVAARLPLQAKITRTTTKYALRRALEPIVPAHVLHRPKLGFPVPIRHWLRAGELLEWSYAMVATSQAGHLIDLAAVNRMLDEHRTGASDHSRRLWTLLIFMLWHAIFIERSITPQISEPQYPVEL</sequence>
<evidence type="ECO:0000256" key="12">
    <source>
        <dbReference type="SAM" id="Phobius"/>
    </source>
</evidence>
<dbReference type="AlphaFoldDB" id="A0A3E2MXC9"/>
<dbReference type="InterPro" id="IPR014729">
    <property type="entry name" value="Rossmann-like_a/b/a_fold"/>
</dbReference>
<dbReference type="GO" id="GO:0006529">
    <property type="term" value="P:asparagine biosynthetic process"/>
    <property type="evidence" value="ECO:0007669"/>
    <property type="project" value="UniProtKB-KW"/>
</dbReference>
<comment type="catalytic activity">
    <reaction evidence="8">
        <text>L-aspartate + L-glutamine + ATP + H2O = L-asparagine + L-glutamate + AMP + diphosphate + H(+)</text>
        <dbReference type="Rhea" id="RHEA:12228"/>
        <dbReference type="ChEBI" id="CHEBI:15377"/>
        <dbReference type="ChEBI" id="CHEBI:15378"/>
        <dbReference type="ChEBI" id="CHEBI:29985"/>
        <dbReference type="ChEBI" id="CHEBI:29991"/>
        <dbReference type="ChEBI" id="CHEBI:30616"/>
        <dbReference type="ChEBI" id="CHEBI:33019"/>
        <dbReference type="ChEBI" id="CHEBI:58048"/>
        <dbReference type="ChEBI" id="CHEBI:58359"/>
        <dbReference type="ChEBI" id="CHEBI:456215"/>
        <dbReference type="EC" id="6.3.5.4"/>
    </reaction>
</comment>
<evidence type="ECO:0000256" key="4">
    <source>
        <dbReference type="ARBA" id="ARBA00022741"/>
    </source>
</evidence>
<evidence type="ECO:0000256" key="5">
    <source>
        <dbReference type="ARBA" id="ARBA00022840"/>
    </source>
</evidence>
<dbReference type="Proteomes" id="UP000257451">
    <property type="component" value="Unassembled WGS sequence"/>
</dbReference>
<keyword evidence="14" id="KW-0436">Ligase</keyword>
<evidence type="ECO:0000256" key="10">
    <source>
        <dbReference type="PIRSR" id="PIRSR001589-3"/>
    </source>
</evidence>
<dbReference type="SUPFAM" id="SSF52402">
    <property type="entry name" value="Adenine nucleotide alpha hydrolases-like"/>
    <property type="match status" value="1"/>
</dbReference>
<comment type="caution">
    <text evidence="14">The sequence shown here is derived from an EMBL/GenBank/DDBJ whole genome shotgun (WGS) entry which is preliminary data.</text>
</comment>
<dbReference type="EC" id="6.3.5.4" evidence="3"/>
<dbReference type="InterPro" id="IPR051786">
    <property type="entry name" value="ASN_synthetase/amidase"/>
</dbReference>
<dbReference type="Gene3D" id="3.60.20.10">
    <property type="entry name" value="Glutamine Phosphoribosylpyrophosphate, subunit 1, domain 1"/>
    <property type="match status" value="1"/>
</dbReference>
<dbReference type="GO" id="GO:0004066">
    <property type="term" value="F:asparagine synthase (glutamine-hydrolyzing) activity"/>
    <property type="evidence" value="ECO:0007669"/>
    <property type="project" value="UniProtKB-EC"/>
</dbReference>
<keyword evidence="7" id="KW-0315">Glutamine amidotransferase</keyword>
<organism evidence="14 15">
    <name type="scientific">Mycobacterium marinum</name>
    <dbReference type="NCBI Taxonomy" id="1781"/>
    <lineage>
        <taxon>Bacteria</taxon>
        <taxon>Bacillati</taxon>
        <taxon>Actinomycetota</taxon>
        <taxon>Actinomycetes</taxon>
        <taxon>Mycobacteriales</taxon>
        <taxon>Mycobacteriaceae</taxon>
        <taxon>Mycobacterium</taxon>
        <taxon>Mycobacterium ulcerans group</taxon>
    </lineage>
</organism>
<keyword evidence="12" id="KW-0812">Transmembrane</keyword>
<feature type="transmembrane region" description="Helical" evidence="12">
    <location>
        <begin position="61"/>
        <end position="81"/>
    </location>
</feature>
<reference evidence="14 15" key="1">
    <citation type="journal article" date="2018" name="Sci. Rep.">
        <title>Extensive genomic diversity among Mycobacterium marinum strains revealed by whole genome sequencing.</title>
        <authorList>
            <person name="Das S."/>
            <person name="Pettersson B.M."/>
            <person name="Behra P.R."/>
            <person name="Mallick A."/>
            <person name="Cheramie M."/>
            <person name="Ramesh M."/>
            <person name="Shirreff L."/>
            <person name="DuCote T."/>
            <person name="Dasgupta S."/>
            <person name="Ennis D.G."/>
            <person name="Kirsebom L.A."/>
        </authorList>
    </citation>
    <scope>NUCLEOTIDE SEQUENCE [LARGE SCALE GENOMIC DNA]</scope>
    <source>
        <strain evidence="14 15">Davis1</strain>
    </source>
</reference>
<keyword evidence="12" id="KW-1133">Transmembrane helix</keyword>
<keyword evidence="6" id="KW-0028">Amino-acid biosynthesis</keyword>
<dbReference type="InterPro" id="IPR001962">
    <property type="entry name" value="Asn_synthase"/>
</dbReference>
<feature type="domain" description="Glutamine amidotransferase type-2" evidence="13">
    <location>
        <begin position="69"/>
        <end position="311"/>
    </location>
</feature>
<feature type="site" description="Important for beta-aspartyl-AMP intermediate formation" evidence="10">
    <location>
        <position position="463"/>
    </location>
</feature>
<dbReference type="NCBIfam" id="TIGR01536">
    <property type="entry name" value="asn_synth_AEB"/>
    <property type="match status" value="1"/>
</dbReference>
<evidence type="ECO:0000259" key="13">
    <source>
        <dbReference type="PROSITE" id="PS51278"/>
    </source>
</evidence>
<evidence type="ECO:0000256" key="3">
    <source>
        <dbReference type="ARBA" id="ARBA00012737"/>
    </source>
</evidence>
<dbReference type="InterPro" id="IPR029055">
    <property type="entry name" value="Ntn_hydrolases_N"/>
</dbReference>
<dbReference type="PANTHER" id="PTHR43284">
    <property type="entry name" value="ASPARAGINE SYNTHETASE (GLUTAMINE-HYDROLYZING)"/>
    <property type="match status" value="1"/>
</dbReference>
<dbReference type="EMBL" id="PEDF01000069">
    <property type="protein sequence ID" value="RFZ42466.1"/>
    <property type="molecule type" value="Genomic_DNA"/>
</dbReference>
<evidence type="ECO:0000256" key="1">
    <source>
        <dbReference type="ARBA" id="ARBA00005187"/>
    </source>
</evidence>
<evidence type="ECO:0000256" key="7">
    <source>
        <dbReference type="ARBA" id="ARBA00022962"/>
    </source>
</evidence>
<gene>
    <name evidence="14" type="primary">asnB</name>
    <name evidence="14" type="ORF">DAVIS_02138</name>
</gene>
<feature type="region of interest" description="Disordered" evidence="11">
    <location>
        <begin position="1"/>
        <end position="27"/>
    </location>
</feature>
<keyword evidence="4 9" id="KW-0547">Nucleotide-binding</keyword>
<feature type="binding site" evidence="9">
    <location>
        <position position="195"/>
    </location>
    <ligand>
        <name>L-glutamine</name>
        <dbReference type="ChEBI" id="CHEBI:58359"/>
    </ligand>
</feature>
<protein>
    <recommendedName>
        <fullName evidence="3">asparagine synthase (glutamine-hydrolyzing)</fullName>
        <ecNumber evidence="3">6.3.5.4</ecNumber>
    </recommendedName>
</protein>
<keyword evidence="6" id="KW-0061">Asparagine biosynthesis</keyword>
<dbReference type="GO" id="GO:0005524">
    <property type="term" value="F:ATP binding"/>
    <property type="evidence" value="ECO:0007669"/>
    <property type="project" value="UniProtKB-KW"/>
</dbReference>
<proteinExistence type="inferred from homology"/>
<accession>A0A3E2MXC9</accession>
<evidence type="ECO:0000256" key="11">
    <source>
        <dbReference type="SAM" id="MobiDB-lite"/>
    </source>
</evidence>
<dbReference type="InterPro" id="IPR006426">
    <property type="entry name" value="Asn_synth_AEB"/>
</dbReference>
<comment type="similarity">
    <text evidence="2">Belongs to the asparagine synthetase family.</text>
</comment>
<evidence type="ECO:0000256" key="9">
    <source>
        <dbReference type="PIRSR" id="PIRSR001589-2"/>
    </source>
</evidence>
<dbReference type="Pfam" id="PF00733">
    <property type="entry name" value="Asn_synthase"/>
    <property type="match status" value="1"/>
</dbReference>
<dbReference type="Pfam" id="PF13537">
    <property type="entry name" value="GATase_7"/>
    <property type="match status" value="1"/>
</dbReference>
<dbReference type="InterPro" id="IPR033738">
    <property type="entry name" value="AsnB_N"/>
</dbReference>
<feature type="binding site" evidence="9">
    <location>
        <begin position="461"/>
        <end position="462"/>
    </location>
    <ligand>
        <name>ATP</name>
        <dbReference type="ChEBI" id="CHEBI:30616"/>
    </ligand>
</feature>
<keyword evidence="5 9" id="KW-0067">ATP-binding</keyword>
<dbReference type="CDD" id="cd00712">
    <property type="entry name" value="AsnB"/>
    <property type="match status" value="1"/>
</dbReference>
<evidence type="ECO:0000256" key="2">
    <source>
        <dbReference type="ARBA" id="ARBA00005752"/>
    </source>
</evidence>
<comment type="pathway">
    <text evidence="1">Amino-acid biosynthesis; L-asparagine biosynthesis; L-asparagine from L-aspartate (L-Gln route): step 1/1.</text>
</comment>
<evidence type="ECO:0000256" key="6">
    <source>
        <dbReference type="ARBA" id="ARBA00022888"/>
    </source>
</evidence>
<name>A0A3E2MXC9_MYCMR</name>
<keyword evidence="12" id="KW-0472">Membrane</keyword>
<dbReference type="CDD" id="cd01991">
    <property type="entry name" value="Asn_synthase_B_C"/>
    <property type="match status" value="1"/>
</dbReference>